<dbReference type="InterPro" id="IPR016166">
    <property type="entry name" value="FAD-bd_PCMH"/>
</dbReference>
<dbReference type="Pfam" id="PF01565">
    <property type="entry name" value="FAD_binding_4"/>
    <property type="match status" value="1"/>
</dbReference>
<comment type="similarity">
    <text evidence="1">Belongs to the oxygen-dependent FAD-linked oxidoreductase family.</text>
</comment>
<evidence type="ECO:0000256" key="1">
    <source>
        <dbReference type="ARBA" id="ARBA00005466"/>
    </source>
</evidence>
<dbReference type="STRING" id="1408157.A0A1J7JLP7"/>
<dbReference type="Gene3D" id="3.30.465.10">
    <property type="match status" value="2"/>
</dbReference>
<evidence type="ECO:0000313" key="5">
    <source>
        <dbReference type="EMBL" id="OIW34321.1"/>
    </source>
</evidence>
<dbReference type="PANTHER" id="PTHR13878">
    <property type="entry name" value="GULONOLACTONE OXIDASE"/>
    <property type="match status" value="1"/>
</dbReference>
<protein>
    <submittedName>
        <fullName evidence="5">FAD-binding domain-containing protein</fullName>
    </submittedName>
</protein>
<dbReference type="InterPro" id="IPR036318">
    <property type="entry name" value="FAD-bd_PCMH-like_sf"/>
</dbReference>
<dbReference type="Proteomes" id="UP000182658">
    <property type="component" value="Unassembled WGS sequence"/>
</dbReference>
<dbReference type="InterPro" id="IPR016169">
    <property type="entry name" value="FAD-bd_PCMH_sub2"/>
</dbReference>
<dbReference type="InterPro" id="IPR012951">
    <property type="entry name" value="BBE"/>
</dbReference>
<gene>
    <name evidence="5" type="ORF">CONLIGDRAFT_1098</name>
</gene>
<dbReference type="GO" id="GO:0071949">
    <property type="term" value="F:FAD binding"/>
    <property type="evidence" value="ECO:0007669"/>
    <property type="project" value="InterPro"/>
</dbReference>
<evidence type="ECO:0000313" key="6">
    <source>
        <dbReference type="Proteomes" id="UP000182658"/>
    </source>
</evidence>
<organism evidence="5 6">
    <name type="scientific">Coniochaeta ligniaria NRRL 30616</name>
    <dbReference type="NCBI Taxonomy" id="1408157"/>
    <lineage>
        <taxon>Eukaryota</taxon>
        <taxon>Fungi</taxon>
        <taxon>Dikarya</taxon>
        <taxon>Ascomycota</taxon>
        <taxon>Pezizomycotina</taxon>
        <taxon>Sordariomycetes</taxon>
        <taxon>Sordariomycetidae</taxon>
        <taxon>Coniochaetales</taxon>
        <taxon>Coniochaetaceae</taxon>
        <taxon>Coniochaeta</taxon>
    </lineage>
</organism>
<dbReference type="InterPro" id="IPR006094">
    <property type="entry name" value="Oxid_FAD_bind_N"/>
</dbReference>
<keyword evidence="3" id="KW-0732">Signal</keyword>
<feature type="domain" description="FAD-binding PCMH-type" evidence="4">
    <location>
        <begin position="159"/>
        <end position="341"/>
    </location>
</feature>
<dbReference type="InParanoid" id="A0A1J7JLP7"/>
<name>A0A1J7JLP7_9PEZI</name>
<dbReference type="PANTHER" id="PTHR13878:SF97">
    <property type="entry name" value="ISOAMYL ALCOHOL OXIDASE"/>
    <property type="match status" value="1"/>
</dbReference>
<accession>A0A1J7JLP7</accession>
<proteinExistence type="inferred from homology"/>
<reference evidence="5 6" key="1">
    <citation type="submission" date="2016-10" db="EMBL/GenBank/DDBJ databases">
        <title>Draft genome sequence of Coniochaeta ligniaria NRRL30616, a lignocellulolytic fungus for bioabatement of inhibitors in plant biomass hydrolysates.</title>
        <authorList>
            <consortium name="DOE Joint Genome Institute"/>
            <person name="Jimenez D.J."/>
            <person name="Hector R.E."/>
            <person name="Riley R."/>
            <person name="Sun H."/>
            <person name="Grigoriev I.V."/>
            <person name="Van Elsas J.D."/>
            <person name="Nichols N.N."/>
        </authorList>
    </citation>
    <scope>NUCLEOTIDE SEQUENCE [LARGE SCALE GENOMIC DNA]</scope>
    <source>
        <strain evidence="5 6">NRRL 30616</strain>
    </source>
</reference>
<sequence>MIDMMHGQLLLLGLAAAGVLGSSLATLPRQDVTASGGGSPPLNFSDAAPLQPTTWNGKKYGCKCYLGQACWPSANDWKKLNATVGGNLLVDIPPGAPCHNTFQGPLGTVNTYSAAGCADVQANFANETWTVEKPAAELWTYWTNETCRPTVDPSAPCTLGYYPVYVILAKTKEHIKAGIDFARQKGVRMIVRNTGHDFIGRSTGWGSLVINTHSFQDVTWTKTYTGPGSYTGTAVKIGAGVQGRSILTQGHARNPPVVVVTGECPTVGIAGGFIQGGGHGPWTTLKGFSADNVLSFEVITASGQFTIANEAQNPDLFWALKGGGPASFAVILSVTMKTFPDVKSAGAILYINSTLTNDTNLWWSGMTSFHKYSNHFVDNGLYAYFEVLPQTLRVRPWVAIGKTAAQLKTILQPFLSELDTEKVPYEFAIKDFNTFYDLYIDMFEDEAAGGSALTGGWMFNHDDVANRNDQIINAMKTVLAPAPDVFGFMIGHLFNPGYGVPVANSATNPGWRNATDFLITTIIVEDGASLARKAYLQNTLTYKMDDALRNASRSGTTYVNEADPFQPNWQSHFWGSAYPQLKKTRSKWDPLGIFYAVSTPGTEDWQVIQDGTKLCKAL</sequence>
<dbReference type="OrthoDB" id="9983560at2759"/>
<dbReference type="Pfam" id="PF08031">
    <property type="entry name" value="BBE"/>
    <property type="match status" value="1"/>
</dbReference>
<keyword evidence="2" id="KW-0560">Oxidoreductase</keyword>
<dbReference type="InterPro" id="IPR050432">
    <property type="entry name" value="FAD-linked_Oxidoreductases_BP"/>
</dbReference>
<evidence type="ECO:0000256" key="2">
    <source>
        <dbReference type="ARBA" id="ARBA00023002"/>
    </source>
</evidence>
<dbReference type="SUPFAM" id="SSF56176">
    <property type="entry name" value="FAD-binding/transporter-associated domain-like"/>
    <property type="match status" value="1"/>
</dbReference>
<dbReference type="EMBL" id="KV875093">
    <property type="protein sequence ID" value="OIW34321.1"/>
    <property type="molecule type" value="Genomic_DNA"/>
</dbReference>
<evidence type="ECO:0000256" key="3">
    <source>
        <dbReference type="SAM" id="SignalP"/>
    </source>
</evidence>
<dbReference type="AlphaFoldDB" id="A0A1J7JLP7"/>
<dbReference type="PROSITE" id="PS51387">
    <property type="entry name" value="FAD_PCMH"/>
    <property type="match status" value="1"/>
</dbReference>
<feature type="chain" id="PRO_5012476021" evidence="3">
    <location>
        <begin position="22"/>
        <end position="618"/>
    </location>
</feature>
<dbReference type="GO" id="GO:0016491">
    <property type="term" value="F:oxidoreductase activity"/>
    <property type="evidence" value="ECO:0007669"/>
    <property type="project" value="UniProtKB-KW"/>
</dbReference>
<keyword evidence="6" id="KW-1185">Reference proteome</keyword>
<evidence type="ECO:0000259" key="4">
    <source>
        <dbReference type="PROSITE" id="PS51387"/>
    </source>
</evidence>
<feature type="signal peptide" evidence="3">
    <location>
        <begin position="1"/>
        <end position="21"/>
    </location>
</feature>